<feature type="domain" description="Glucose/Sorbosone dehydrogenase" evidence="3">
    <location>
        <begin position="46"/>
        <end position="381"/>
    </location>
</feature>
<proteinExistence type="predicted"/>
<dbReference type="PANTHER" id="PTHR19328:SF13">
    <property type="entry name" value="HIPL1 PROTEIN"/>
    <property type="match status" value="1"/>
</dbReference>
<feature type="region of interest" description="Disordered" evidence="1">
    <location>
        <begin position="266"/>
        <end position="291"/>
    </location>
</feature>
<gene>
    <name evidence="4" type="ORF">AERYTH_12475</name>
</gene>
<name>A0A0U4CS52_9ACTN</name>
<feature type="compositionally biased region" description="Polar residues" evidence="1">
    <location>
        <begin position="279"/>
        <end position="291"/>
    </location>
</feature>
<dbReference type="PANTHER" id="PTHR19328">
    <property type="entry name" value="HEDGEHOG-INTERACTING PROTEIN"/>
    <property type="match status" value="1"/>
</dbReference>
<organism evidence="4 5">
    <name type="scientific">Aeromicrobium erythreum</name>
    <dbReference type="NCBI Taxonomy" id="2041"/>
    <lineage>
        <taxon>Bacteria</taxon>
        <taxon>Bacillati</taxon>
        <taxon>Actinomycetota</taxon>
        <taxon>Actinomycetes</taxon>
        <taxon>Propionibacteriales</taxon>
        <taxon>Nocardioidaceae</taxon>
        <taxon>Aeromicrobium</taxon>
    </lineage>
</organism>
<dbReference type="Gene3D" id="2.120.10.30">
    <property type="entry name" value="TolB, C-terminal domain"/>
    <property type="match status" value="1"/>
</dbReference>
<keyword evidence="5" id="KW-1185">Reference proteome</keyword>
<dbReference type="OrthoDB" id="9770043at2"/>
<dbReference type="KEGG" id="aer:AERYTH_12475"/>
<dbReference type="Proteomes" id="UP000067689">
    <property type="component" value="Chromosome"/>
</dbReference>
<evidence type="ECO:0000313" key="5">
    <source>
        <dbReference type="Proteomes" id="UP000067689"/>
    </source>
</evidence>
<evidence type="ECO:0000256" key="1">
    <source>
        <dbReference type="SAM" id="MobiDB-lite"/>
    </source>
</evidence>
<feature type="chain" id="PRO_5039090610" description="Glucose/Sorbosone dehydrogenase domain-containing protein" evidence="2">
    <location>
        <begin position="23"/>
        <end position="392"/>
    </location>
</feature>
<evidence type="ECO:0000259" key="3">
    <source>
        <dbReference type="Pfam" id="PF07995"/>
    </source>
</evidence>
<accession>A0A0U4CS52</accession>
<dbReference type="RefSeq" id="WP_083516434.1">
    <property type="nucleotide sequence ID" value="NZ_CP011502.1"/>
</dbReference>
<dbReference type="AlphaFoldDB" id="A0A0U4CS52"/>
<dbReference type="InterPro" id="IPR011042">
    <property type="entry name" value="6-blade_b-propeller_TolB-like"/>
</dbReference>
<dbReference type="EMBL" id="CP011502">
    <property type="protein sequence ID" value="ALX05452.1"/>
    <property type="molecule type" value="Genomic_DNA"/>
</dbReference>
<dbReference type="SUPFAM" id="SSF50952">
    <property type="entry name" value="Soluble quinoprotein glucose dehydrogenase"/>
    <property type="match status" value="1"/>
</dbReference>
<feature type="signal peptide" evidence="2">
    <location>
        <begin position="1"/>
        <end position="22"/>
    </location>
</feature>
<evidence type="ECO:0000256" key="2">
    <source>
        <dbReference type="SAM" id="SignalP"/>
    </source>
</evidence>
<dbReference type="Pfam" id="PF07995">
    <property type="entry name" value="GSDH"/>
    <property type="match status" value="1"/>
</dbReference>
<sequence length="392" mass="41403">MRARRVVTAVLGGALCASATLAGGAPAATAAADPPPLDVRVVQAGLQHPWALTFLPDGSMLYTQRDRLSVTLRDPQGRSTVVLSRPAGMWSGGETGLMGIEKSADFARSGVFYTCHGYRSGDVRDVRVVAWRLDRSAGRATFVRNVVVGLPSSTGRHGGCALRRGKADSLFIGTGDAARGGIPQSLTSGGGKVLRVSATTGRGYDDNPWASARTAMQRRVWTYGHRNVQGVVRQPSTGQMWSVEQGSYRDDEVNVLVKGGNYGWNPVPRASGDPDYNEGANSPMTDDSLPGTQRQAAWRSGTSTVATSGADFVSGSGWGSLDGALAVATLKGTSLRLLTFDSSRRLVRQYTPSELSGTYGRLRGVQRGPGGVLYVTTSNGSDDKILRVAPRG</sequence>
<dbReference type="InterPro" id="IPR012938">
    <property type="entry name" value="Glc/Sorbosone_DH"/>
</dbReference>
<protein>
    <recommendedName>
        <fullName evidence="3">Glucose/Sorbosone dehydrogenase domain-containing protein</fullName>
    </recommendedName>
</protein>
<dbReference type="PATRIC" id="fig|2041.4.peg.2594"/>
<keyword evidence="2" id="KW-0732">Signal</keyword>
<reference evidence="4 5" key="1">
    <citation type="journal article" date="1991" name="Int. J. Syst. Bacteriol.">
        <title>Description of the erythromycin-producing bacterium Arthrobacter sp. strain NRRL B-3381 as Aeromicrobium erythreum gen. nov., sp. nov.</title>
        <authorList>
            <person name="Miller E.S."/>
            <person name="Woese C.R."/>
            <person name="Brenner S."/>
        </authorList>
    </citation>
    <scope>NUCLEOTIDE SEQUENCE [LARGE SCALE GENOMIC DNA]</scope>
    <source>
        <strain evidence="4 5">AR18</strain>
    </source>
</reference>
<dbReference type="InterPro" id="IPR011041">
    <property type="entry name" value="Quinoprot_gluc/sorb_DH_b-prop"/>
</dbReference>
<evidence type="ECO:0000313" key="4">
    <source>
        <dbReference type="EMBL" id="ALX05452.1"/>
    </source>
</evidence>